<organism evidence="1 2">
    <name type="scientific">Hyphobacterium vulgare</name>
    <dbReference type="NCBI Taxonomy" id="1736751"/>
    <lineage>
        <taxon>Bacteria</taxon>
        <taxon>Pseudomonadati</taxon>
        <taxon>Pseudomonadota</taxon>
        <taxon>Alphaproteobacteria</taxon>
        <taxon>Maricaulales</taxon>
        <taxon>Maricaulaceae</taxon>
        <taxon>Hyphobacterium</taxon>
    </lineage>
</organism>
<evidence type="ECO:0000313" key="2">
    <source>
        <dbReference type="Proteomes" id="UP001595379"/>
    </source>
</evidence>
<dbReference type="EMBL" id="JBHRSV010000016">
    <property type="protein sequence ID" value="MFC2926093.1"/>
    <property type="molecule type" value="Genomic_DNA"/>
</dbReference>
<evidence type="ECO:0008006" key="3">
    <source>
        <dbReference type="Google" id="ProtNLM"/>
    </source>
</evidence>
<proteinExistence type="predicted"/>
<evidence type="ECO:0000313" key="1">
    <source>
        <dbReference type="EMBL" id="MFC2926093.1"/>
    </source>
</evidence>
<gene>
    <name evidence="1" type="ORF">ACFOOR_08240</name>
</gene>
<keyword evidence="2" id="KW-1185">Reference proteome</keyword>
<reference evidence="2" key="1">
    <citation type="journal article" date="2019" name="Int. J. Syst. Evol. Microbiol.">
        <title>The Global Catalogue of Microorganisms (GCM) 10K type strain sequencing project: providing services to taxonomists for standard genome sequencing and annotation.</title>
        <authorList>
            <consortium name="The Broad Institute Genomics Platform"/>
            <consortium name="The Broad Institute Genome Sequencing Center for Infectious Disease"/>
            <person name="Wu L."/>
            <person name="Ma J."/>
        </authorList>
    </citation>
    <scope>NUCLEOTIDE SEQUENCE [LARGE SCALE GENOMIC DNA]</scope>
    <source>
        <strain evidence="2">KCTC 52487</strain>
    </source>
</reference>
<name>A0ABV6ZXJ5_9PROT</name>
<protein>
    <recommendedName>
        <fullName evidence="3">Lipoprotein</fullName>
    </recommendedName>
</protein>
<dbReference type="RefSeq" id="WP_343164413.1">
    <property type="nucleotide sequence ID" value="NZ_JBHRSV010000016.1"/>
</dbReference>
<dbReference type="Proteomes" id="UP001595379">
    <property type="component" value="Unassembled WGS sequence"/>
</dbReference>
<comment type="caution">
    <text evidence="1">The sequence shown here is derived from an EMBL/GenBank/DDBJ whole genome shotgun (WGS) entry which is preliminary data.</text>
</comment>
<dbReference type="PROSITE" id="PS51257">
    <property type="entry name" value="PROKAR_LIPOPROTEIN"/>
    <property type="match status" value="1"/>
</dbReference>
<sequence>MKAHRIAVLGLLTAGLSACGDTYRASVWDAEVMFRHHRDAYQIVVDRVMEAPTEDHRGYERGDRIFDGIPLSAGFETVSFSDDGNTRSVRIGLYSYGMAVSGRIVGLAYYVEGDPAGESGADVRVFEDCQALEAAYESDELIRVGYCRLAENWFAFRYSF</sequence>
<accession>A0ABV6ZXJ5</accession>